<evidence type="ECO:0000259" key="1">
    <source>
        <dbReference type="Pfam" id="PF18701"/>
    </source>
</evidence>
<keyword evidence="3" id="KW-1185">Reference proteome</keyword>
<name>A0AAV0XR76_9HEMI</name>
<dbReference type="Pfam" id="PF18701">
    <property type="entry name" value="DUF5641"/>
    <property type="match status" value="1"/>
</dbReference>
<dbReference type="EMBL" id="CARXXK010000771">
    <property type="protein sequence ID" value="CAI6371119.1"/>
    <property type="molecule type" value="Genomic_DNA"/>
</dbReference>
<organism evidence="2 3">
    <name type="scientific">Macrosiphum euphorbiae</name>
    <name type="common">potato aphid</name>
    <dbReference type="NCBI Taxonomy" id="13131"/>
    <lineage>
        <taxon>Eukaryota</taxon>
        <taxon>Metazoa</taxon>
        <taxon>Ecdysozoa</taxon>
        <taxon>Arthropoda</taxon>
        <taxon>Hexapoda</taxon>
        <taxon>Insecta</taxon>
        <taxon>Pterygota</taxon>
        <taxon>Neoptera</taxon>
        <taxon>Paraneoptera</taxon>
        <taxon>Hemiptera</taxon>
        <taxon>Sternorrhyncha</taxon>
        <taxon>Aphidomorpha</taxon>
        <taxon>Aphidoidea</taxon>
        <taxon>Aphididae</taxon>
        <taxon>Macrosiphini</taxon>
        <taxon>Macrosiphum</taxon>
    </lineage>
</organism>
<sequence>MSTDPNDLSVLTPGHFLIGQPLMAIPEHDIDDIPQNRFKRWQLVRQALQSFWKRWSREYLHTLPSRQKWFHHIPSLVVGDIVVINSPSRPPLAWQLGRVIEVHPGPDQVVRVATVKTAEGTLKRPAVKLVKLPTDNA</sequence>
<dbReference type="InterPro" id="IPR040676">
    <property type="entry name" value="DUF5641"/>
</dbReference>
<comment type="caution">
    <text evidence="2">The sequence shown here is derived from an EMBL/GenBank/DDBJ whole genome shotgun (WGS) entry which is preliminary data.</text>
</comment>
<protein>
    <recommendedName>
        <fullName evidence="1">DUF5641 domain-containing protein</fullName>
    </recommendedName>
</protein>
<dbReference type="AlphaFoldDB" id="A0AAV0XR76"/>
<gene>
    <name evidence="2" type="ORF">MEUPH1_LOCUS25162</name>
</gene>
<dbReference type="Proteomes" id="UP001160148">
    <property type="component" value="Unassembled WGS sequence"/>
</dbReference>
<proteinExistence type="predicted"/>
<reference evidence="2 3" key="1">
    <citation type="submission" date="2023-01" db="EMBL/GenBank/DDBJ databases">
        <authorList>
            <person name="Whitehead M."/>
        </authorList>
    </citation>
    <scope>NUCLEOTIDE SEQUENCE [LARGE SCALE GENOMIC DNA]</scope>
</reference>
<dbReference type="PANTHER" id="PTHR47331">
    <property type="entry name" value="PHD-TYPE DOMAIN-CONTAINING PROTEIN"/>
    <property type="match status" value="1"/>
</dbReference>
<accession>A0AAV0XR76</accession>
<feature type="domain" description="DUF5641" evidence="1">
    <location>
        <begin position="39"/>
        <end position="132"/>
    </location>
</feature>
<evidence type="ECO:0000313" key="3">
    <source>
        <dbReference type="Proteomes" id="UP001160148"/>
    </source>
</evidence>
<evidence type="ECO:0000313" key="2">
    <source>
        <dbReference type="EMBL" id="CAI6371119.1"/>
    </source>
</evidence>